<dbReference type="SUPFAM" id="SSF55718">
    <property type="entry name" value="SCP-like"/>
    <property type="match status" value="1"/>
</dbReference>
<proteinExistence type="predicted"/>
<dbReference type="EMBL" id="OB660441">
    <property type="protein sequence ID" value="CAD7224789.1"/>
    <property type="molecule type" value="Genomic_DNA"/>
</dbReference>
<accession>A0A7R8W4K9</accession>
<dbReference type="Gene3D" id="3.30.1050.10">
    <property type="entry name" value="SCP2 sterol-binding domain"/>
    <property type="match status" value="1"/>
</dbReference>
<organism evidence="2">
    <name type="scientific">Cyprideis torosa</name>
    <dbReference type="NCBI Taxonomy" id="163714"/>
    <lineage>
        <taxon>Eukaryota</taxon>
        <taxon>Metazoa</taxon>
        <taxon>Ecdysozoa</taxon>
        <taxon>Arthropoda</taxon>
        <taxon>Crustacea</taxon>
        <taxon>Oligostraca</taxon>
        <taxon>Ostracoda</taxon>
        <taxon>Podocopa</taxon>
        <taxon>Podocopida</taxon>
        <taxon>Cytherocopina</taxon>
        <taxon>Cytheroidea</taxon>
        <taxon>Cytherideidae</taxon>
        <taxon>Cyprideis</taxon>
    </lineage>
</organism>
<sequence length="182" mass="20014">MEARTSSQVSSISDVEVNHHSKSWPAQELYNLLLWIRAGLSDAPIQRMLQGVYKFVINESDGNRKQFYLIVFVDQDPIVIGCNHNEHLEPPQDTDADIQLDFATLVALSNGTTSVVDALKSGALNADGNVLKSINWLPSRNPPSKDSPSAVRQRRIPASSKVSRRAVIRNPKGPGNPRSCVS</sequence>
<feature type="region of interest" description="Disordered" evidence="1">
    <location>
        <begin position="136"/>
        <end position="182"/>
    </location>
</feature>
<feature type="compositionally biased region" description="Polar residues" evidence="1">
    <location>
        <begin position="136"/>
        <end position="147"/>
    </location>
</feature>
<evidence type="ECO:0000256" key="1">
    <source>
        <dbReference type="SAM" id="MobiDB-lite"/>
    </source>
</evidence>
<dbReference type="AlphaFoldDB" id="A0A7R8W4K9"/>
<reference evidence="2" key="1">
    <citation type="submission" date="2020-11" db="EMBL/GenBank/DDBJ databases">
        <authorList>
            <person name="Tran Van P."/>
        </authorList>
    </citation>
    <scope>NUCLEOTIDE SEQUENCE</scope>
</reference>
<gene>
    <name evidence="2" type="ORF">CTOB1V02_LOCUS2742</name>
</gene>
<evidence type="ECO:0000313" key="2">
    <source>
        <dbReference type="EMBL" id="CAD7224789.1"/>
    </source>
</evidence>
<dbReference type="InterPro" id="IPR036527">
    <property type="entry name" value="SCP2_sterol-bd_dom_sf"/>
</dbReference>
<name>A0A7R8W4K9_9CRUS</name>
<protein>
    <submittedName>
        <fullName evidence="2">Uncharacterized protein</fullName>
    </submittedName>
</protein>